<dbReference type="PANTHER" id="PTHR11054">
    <property type="entry name" value="6-PHOSPHOGLUCONOLACTONASE"/>
    <property type="match status" value="1"/>
</dbReference>
<dbReference type="GO" id="GO:0005975">
    <property type="term" value="P:carbohydrate metabolic process"/>
    <property type="evidence" value="ECO:0007669"/>
    <property type="project" value="InterPro"/>
</dbReference>
<name>A0A9P6GXL0_9MICR</name>
<dbReference type="Pfam" id="PF01182">
    <property type="entry name" value="Glucosamine_iso"/>
    <property type="match status" value="1"/>
</dbReference>
<keyword evidence="3" id="KW-1185">Reference proteome</keyword>
<comment type="caution">
    <text evidence="2">The sequence shown here is derived from an EMBL/GenBank/DDBJ whole genome shotgun (WGS) entry which is preliminary data.</text>
</comment>
<evidence type="ECO:0000313" key="3">
    <source>
        <dbReference type="Proteomes" id="UP000740883"/>
    </source>
</evidence>
<dbReference type="PANTHER" id="PTHR11054:SF0">
    <property type="entry name" value="6-PHOSPHOGLUCONOLACTONASE"/>
    <property type="match status" value="1"/>
</dbReference>
<feature type="domain" description="Glucosamine/galactosamine-6-phosphate isomerase" evidence="1">
    <location>
        <begin position="12"/>
        <end position="165"/>
    </location>
</feature>
<sequence>MKTIYTEDFQKEVFQIIKKYSNKKCNLMISGGSLLDILDFEYYQKLHSGGWDIFYADERVDPKGSNYIGSLPFIRLLQSKVVRINTDLDIKQCVKDYSKELPDIDVCLLGIGPDGHICSLFPNTPSLDSEEKVISVSNPSIPFPERVTITLKFINEHVKDLYFVVPPKEGKDVEDPHPSILERLTKEYTKILPRKQ</sequence>
<evidence type="ECO:0000313" key="2">
    <source>
        <dbReference type="EMBL" id="KAF9761657.1"/>
    </source>
</evidence>
<dbReference type="Proteomes" id="UP000740883">
    <property type="component" value="Unassembled WGS sequence"/>
</dbReference>
<dbReference type="SUPFAM" id="SSF100950">
    <property type="entry name" value="NagB/RpiA/CoA transferase-like"/>
    <property type="match status" value="1"/>
</dbReference>
<dbReference type="InterPro" id="IPR037171">
    <property type="entry name" value="NagB/RpiA_transferase-like"/>
</dbReference>
<organism evidence="2 3">
    <name type="scientific">Nosema granulosis</name>
    <dbReference type="NCBI Taxonomy" id="83296"/>
    <lineage>
        <taxon>Eukaryota</taxon>
        <taxon>Fungi</taxon>
        <taxon>Fungi incertae sedis</taxon>
        <taxon>Microsporidia</taxon>
        <taxon>Nosematidae</taxon>
        <taxon>Nosema</taxon>
    </lineage>
</organism>
<protein>
    <submittedName>
        <fullName evidence="2">6-phosphogluconolactonase</fullName>
    </submittedName>
</protein>
<dbReference type="Gene3D" id="3.40.50.1360">
    <property type="match status" value="1"/>
</dbReference>
<proteinExistence type="predicted"/>
<dbReference type="InterPro" id="IPR039104">
    <property type="entry name" value="6PGL"/>
</dbReference>
<accession>A0A9P6GXL0</accession>
<dbReference type="AlphaFoldDB" id="A0A9P6GXL0"/>
<gene>
    <name evidence="2" type="ORF">NGRA_2484</name>
</gene>
<evidence type="ECO:0000259" key="1">
    <source>
        <dbReference type="Pfam" id="PF01182"/>
    </source>
</evidence>
<reference evidence="2 3" key="1">
    <citation type="journal article" date="2020" name="Genome Biol. Evol.">
        <title>Comparative genomics of strictly vertically transmitted, feminizing microsporidia endosymbionts of amphipod crustaceans.</title>
        <authorList>
            <person name="Cormier A."/>
            <person name="Chebbi M.A."/>
            <person name="Giraud I."/>
            <person name="Wattier R."/>
            <person name="Teixeira M."/>
            <person name="Gilbert C."/>
            <person name="Rigaud T."/>
            <person name="Cordaux R."/>
        </authorList>
    </citation>
    <scope>NUCLEOTIDE SEQUENCE [LARGE SCALE GENOMIC DNA]</scope>
    <source>
        <strain evidence="2 3">Ou3-Ou53</strain>
    </source>
</reference>
<dbReference type="EMBL" id="SBJO01000283">
    <property type="protein sequence ID" value="KAF9761657.1"/>
    <property type="molecule type" value="Genomic_DNA"/>
</dbReference>
<dbReference type="InterPro" id="IPR006148">
    <property type="entry name" value="Glc/Gal-6P_isomerase"/>
</dbReference>
<dbReference type="OrthoDB" id="432544at2759"/>